<accession>A0A5C6C9P0</accession>
<organism evidence="2 3">
    <name type="scientific">Novipirellula galeiformis</name>
    <dbReference type="NCBI Taxonomy" id="2528004"/>
    <lineage>
        <taxon>Bacteria</taxon>
        <taxon>Pseudomonadati</taxon>
        <taxon>Planctomycetota</taxon>
        <taxon>Planctomycetia</taxon>
        <taxon>Pirellulales</taxon>
        <taxon>Pirellulaceae</taxon>
        <taxon>Novipirellula</taxon>
    </lineage>
</organism>
<proteinExistence type="predicted"/>
<feature type="chain" id="PRO_5022901614" description="Secreted protein" evidence="1">
    <location>
        <begin position="29"/>
        <end position="197"/>
    </location>
</feature>
<dbReference type="OrthoDB" id="5764172at2"/>
<name>A0A5C6C9P0_9BACT</name>
<sequence length="197" mass="21247" precursor="true">MMMLNRFCTFGLAMILTATTSSMVVANAAEVADAENANAEAKTVDVFGEGELKVPSQFQATKPQSGIIEHEFVAKSTENEKATARVTFMAAGGDIQANIGRWKGQFSGGAADAQKSEEMKVGKWNVHIVDVSGKFQERMGGGPFFGGKTVERENYAMTGAIIVHPEGRKYFVKMVGPAEVVSENRAAFVQMIKSINK</sequence>
<keyword evidence="1" id="KW-0732">Signal</keyword>
<feature type="signal peptide" evidence="1">
    <location>
        <begin position="1"/>
        <end position="28"/>
    </location>
</feature>
<dbReference type="RefSeq" id="WP_146596644.1">
    <property type="nucleotide sequence ID" value="NZ_SJPT01000009.1"/>
</dbReference>
<dbReference type="Proteomes" id="UP000316304">
    <property type="component" value="Unassembled WGS sequence"/>
</dbReference>
<dbReference type="EMBL" id="SJPT01000009">
    <property type="protein sequence ID" value="TWU20104.1"/>
    <property type="molecule type" value="Genomic_DNA"/>
</dbReference>
<evidence type="ECO:0000256" key="1">
    <source>
        <dbReference type="SAM" id="SignalP"/>
    </source>
</evidence>
<evidence type="ECO:0000313" key="2">
    <source>
        <dbReference type="EMBL" id="TWU20104.1"/>
    </source>
</evidence>
<protein>
    <recommendedName>
        <fullName evidence="4">Secreted protein</fullName>
    </recommendedName>
</protein>
<evidence type="ECO:0000313" key="3">
    <source>
        <dbReference type="Proteomes" id="UP000316304"/>
    </source>
</evidence>
<gene>
    <name evidence="2" type="ORF">Pla52o_46180</name>
</gene>
<reference evidence="2 3" key="1">
    <citation type="submission" date="2019-02" db="EMBL/GenBank/DDBJ databases">
        <title>Deep-cultivation of Planctomycetes and their phenomic and genomic characterization uncovers novel biology.</title>
        <authorList>
            <person name="Wiegand S."/>
            <person name="Jogler M."/>
            <person name="Boedeker C."/>
            <person name="Pinto D."/>
            <person name="Vollmers J."/>
            <person name="Rivas-Marin E."/>
            <person name="Kohn T."/>
            <person name="Peeters S.H."/>
            <person name="Heuer A."/>
            <person name="Rast P."/>
            <person name="Oberbeckmann S."/>
            <person name="Bunk B."/>
            <person name="Jeske O."/>
            <person name="Meyerdierks A."/>
            <person name="Storesund J.E."/>
            <person name="Kallscheuer N."/>
            <person name="Luecker S."/>
            <person name="Lage O.M."/>
            <person name="Pohl T."/>
            <person name="Merkel B.J."/>
            <person name="Hornburger P."/>
            <person name="Mueller R.-W."/>
            <person name="Bruemmer F."/>
            <person name="Labrenz M."/>
            <person name="Spormann A.M."/>
            <person name="Op Den Camp H."/>
            <person name="Overmann J."/>
            <person name="Amann R."/>
            <person name="Jetten M.S.M."/>
            <person name="Mascher T."/>
            <person name="Medema M.H."/>
            <person name="Devos D.P."/>
            <person name="Kaster A.-K."/>
            <person name="Ovreas L."/>
            <person name="Rohde M."/>
            <person name="Galperin M.Y."/>
            <person name="Jogler C."/>
        </authorList>
    </citation>
    <scope>NUCLEOTIDE SEQUENCE [LARGE SCALE GENOMIC DNA]</scope>
    <source>
        <strain evidence="2 3">Pla52o</strain>
    </source>
</reference>
<keyword evidence="3" id="KW-1185">Reference proteome</keyword>
<comment type="caution">
    <text evidence="2">The sequence shown here is derived from an EMBL/GenBank/DDBJ whole genome shotgun (WGS) entry which is preliminary data.</text>
</comment>
<evidence type="ECO:0008006" key="4">
    <source>
        <dbReference type="Google" id="ProtNLM"/>
    </source>
</evidence>
<dbReference type="AlphaFoldDB" id="A0A5C6C9P0"/>